<gene>
    <name evidence="3" type="primary">Dvir\GJ17405</name>
    <name evidence="3" type="ORF">Dvir_GJ17405</name>
</gene>
<dbReference type="InParanoid" id="A0A0Q9WM98"/>
<evidence type="ECO:0000313" key="4">
    <source>
        <dbReference type="Proteomes" id="UP000008792"/>
    </source>
</evidence>
<feature type="transmembrane region" description="Helical" evidence="2">
    <location>
        <begin position="6"/>
        <end position="36"/>
    </location>
</feature>
<protein>
    <submittedName>
        <fullName evidence="3">Uncharacterized protein, isoform D</fullName>
    </submittedName>
</protein>
<organism evidence="3 4">
    <name type="scientific">Drosophila virilis</name>
    <name type="common">Fruit fly</name>
    <dbReference type="NCBI Taxonomy" id="7244"/>
    <lineage>
        <taxon>Eukaryota</taxon>
        <taxon>Metazoa</taxon>
        <taxon>Ecdysozoa</taxon>
        <taxon>Arthropoda</taxon>
        <taxon>Hexapoda</taxon>
        <taxon>Insecta</taxon>
        <taxon>Pterygota</taxon>
        <taxon>Neoptera</taxon>
        <taxon>Endopterygota</taxon>
        <taxon>Diptera</taxon>
        <taxon>Brachycera</taxon>
        <taxon>Muscomorpha</taxon>
        <taxon>Ephydroidea</taxon>
        <taxon>Drosophilidae</taxon>
        <taxon>Drosophila</taxon>
    </lineage>
</organism>
<dbReference type="EMBL" id="CH940649">
    <property type="protein sequence ID" value="KRF81557.1"/>
    <property type="molecule type" value="Genomic_DNA"/>
</dbReference>
<proteinExistence type="predicted"/>
<evidence type="ECO:0000256" key="2">
    <source>
        <dbReference type="SAM" id="Phobius"/>
    </source>
</evidence>
<accession>A0A0Q9WM98</accession>
<name>A0A0Q9WM98_DROVI</name>
<feature type="region of interest" description="Disordered" evidence="1">
    <location>
        <begin position="131"/>
        <end position="169"/>
    </location>
</feature>
<keyword evidence="2" id="KW-1133">Transmembrane helix</keyword>
<dbReference type="OrthoDB" id="7823449at2759"/>
<keyword evidence="2" id="KW-0812">Transmembrane</keyword>
<keyword evidence="4" id="KW-1185">Reference proteome</keyword>
<dbReference type="AlphaFoldDB" id="A0A0Q9WM98"/>
<feature type="transmembrane region" description="Helical" evidence="2">
    <location>
        <begin position="77"/>
        <end position="97"/>
    </location>
</feature>
<evidence type="ECO:0000313" key="3">
    <source>
        <dbReference type="EMBL" id="KRF81557.1"/>
    </source>
</evidence>
<evidence type="ECO:0000256" key="1">
    <source>
        <dbReference type="SAM" id="MobiDB-lite"/>
    </source>
</evidence>
<sequence>MFYLHNFLFIFSLRFGCRLIGFIEICLYGYGFYYLVNKYGFSQMLESMIIISLGTSCLLSILMLISTLQDHESSGIIFTYLMWGIFTTIFLAVFYLITFKSGRKISLEVFLGLLLGTTTGRKNNELFQNQSCVASSSQQPATEESEPRHKLEQAAPDVRHESEIRSQTQ</sequence>
<feature type="transmembrane region" description="Helical" evidence="2">
    <location>
        <begin position="48"/>
        <end position="65"/>
    </location>
</feature>
<reference evidence="3 4" key="1">
    <citation type="journal article" date="2007" name="Nature">
        <title>Evolution of genes and genomes on the Drosophila phylogeny.</title>
        <authorList>
            <consortium name="Drosophila 12 Genomes Consortium"/>
            <person name="Clark A.G."/>
            <person name="Eisen M.B."/>
            <person name="Smith D.R."/>
            <person name="Bergman C.M."/>
            <person name="Oliver B."/>
            <person name="Markow T.A."/>
            <person name="Kaufman T.C."/>
            <person name="Kellis M."/>
            <person name="Gelbart W."/>
            <person name="Iyer V.N."/>
            <person name="Pollard D.A."/>
            <person name="Sackton T.B."/>
            <person name="Larracuente A.M."/>
            <person name="Singh N.D."/>
            <person name="Abad J.P."/>
            <person name="Abt D.N."/>
            <person name="Adryan B."/>
            <person name="Aguade M."/>
            <person name="Akashi H."/>
            <person name="Anderson W.W."/>
            <person name="Aquadro C.F."/>
            <person name="Ardell D.H."/>
            <person name="Arguello R."/>
            <person name="Artieri C.G."/>
            <person name="Barbash D.A."/>
            <person name="Barker D."/>
            <person name="Barsanti P."/>
            <person name="Batterham P."/>
            <person name="Batzoglou S."/>
            <person name="Begun D."/>
            <person name="Bhutkar A."/>
            <person name="Blanco E."/>
            <person name="Bosak S.A."/>
            <person name="Bradley R.K."/>
            <person name="Brand A.D."/>
            <person name="Brent M.R."/>
            <person name="Brooks A.N."/>
            <person name="Brown R.H."/>
            <person name="Butlin R.K."/>
            <person name="Caggese C."/>
            <person name="Calvi B.R."/>
            <person name="Bernardo de Carvalho A."/>
            <person name="Caspi A."/>
            <person name="Castrezana S."/>
            <person name="Celniker S.E."/>
            <person name="Chang J.L."/>
            <person name="Chapple C."/>
            <person name="Chatterji S."/>
            <person name="Chinwalla A."/>
            <person name="Civetta A."/>
            <person name="Clifton S.W."/>
            <person name="Comeron J.M."/>
            <person name="Costello J.C."/>
            <person name="Coyne J.A."/>
            <person name="Daub J."/>
            <person name="David R.G."/>
            <person name="Delcher A.L."/>
            <person name="Delehaunty K."/>
            <person name="Do C.B."/>
            <person name="Ebling H."/>
            <person name="Edwards K."/>
            <person name="Eickbush T."/>
            <person name="Evans J.D."/>
            <person name="Filipski A."/>
            <person name="Findeiss S."/>
            <person name="Freyhult E."/>
            <person name="Fulton L."/>
            <person name="Fulton R."/>
            <person name="Garcia A.C."/>
            <person name="Gardiner A."/>
            <person name="Garfield D.A."/>
            <person name="Garvin B.E."/>
            <person name="Gibson G."/>
            <person name="Gilbert D."/>
            <person name="Gnerre S."/>
            <person name="Godfrey J."/>
            <person name="Good R."/>
            <person name="Gotea V."/>
            <person name="Gravely B."/>
            <person name="Greenberg A.J."/>
            <person name="Griffiths-Jones S."/>
            <person name="Gross S."/>
            <person name="Guigo R."/>
            <person name="Gustafson E.A."/>
            <person name="Haerty W."/>
            <person name="Hahn M.W."/>
            <person name="Halligan D.L."/>
            <person name="Halpern A.L."/>
            <person name="Halter G.M."/>
            <person name="Han M.V."/>
            <person name="Heger A."/>
            <person name="Hillier L."/>
            <person name="Hinrichs A.S."/>
            <person name="Holmes I."/>
            <person name="Hoskins R.A."/>
            <person name="Hubisz M.J."/>
            <person name="Hultmark D."/>
            <person name="Huntley M.A."/>
            <person name="Jaffe D.B."/>
            <person name="Jagadeeshan S."/>
            <person name="Jeck W.R."/>
            <person name="Johnson J."/>
            <person name="Jones C.D."/>
            <person name="Jordan W.C."/>
            <person name="Karpen G.H."/>
            <person name="Kataoka E."/>
            <person name="Keightley P.D."/>
            <person name="Kheradpour P."/>
            <person name="Kirkness E.F."/>
            <person name="Koerich L.B."/>
            <person name="Kristiansen K."/>
            <person name="Kudrna D."/>
            <person name="Kulathinal R.J."/>
            <person name="Kumar S."/>
            <person name="Kwok R."/>
            <person name="Lander E."/>
            <person name="Langley C.H."/>
            <person name="Lapoint R."/>
            <person name="Lazzaro B.P."/>
            <person name="Lee S.J."/>
            <person name="Levesque L."/>
            <person name="Li R."/>
            <person name="Lin C.F."/>
            <person name="Lin M.F."/>
            <person name="Lindblad-Toh K."/>
            <person name="Llopart A."/>
            <person name="Long M."/>
            <person name="Low L."/>
            <person name="Lozovsky E."/>
            <person name="Lu J."/>
            <person name="Luo M."/>
            <person name="Machado C.A."/>
            <person name="Makalowski W."/>
            <person name="Marzo M."/>
            <person name="Matsuda M."/>
            <person name="Matzkin L."/>
            <person name="McAllister B."/>
            <person name="McBride C.S."/>
            <person name="McKernan B."/>
            <person name="McKernan K."/>
            <person name="Mendez-Lago M."/>
            <person name="Minx P."/>
            <person name="Mollenhauer M.U."/>
            <person name="Montooth K."/>
            <person name="Mount S.M."/>
            <person name="Mu X."/>
            <person name="Myers E."/>
            <person name="Negre B."/>
            <person name="Newfeld S."/>
            <person name="Nielsen R."/>
            <person name="Noor M.A."/>
            <person name="O'Grady P."/>
            <person name="Pachter L."/>
            <person name="Papaceit M."/>
            <person name="Parisi M.J."/>
            <person name="Parisi M."/>
            <person name="Parts L."/>
            <person name="Pedersen J.S."/>
            <person name="Pesole G."/>
            <person name="Phillippy A.M."/>
            <person name="Ponting C.P."/>
            <person name="Pop M."/>
            <person name="Porcelli D."/>
            <person name="Powell J.R."/>
            <person name="Prohaska S."/>
            <person name="Pruitt K."/>
            <person name="Puig M."/>
            <person name="Quesneville H."/>
            <person name="Ram K.R."/>
            <person name="Rand D."/>
            <person name="Rasmussen M.D."/>
            <person name="Reed L.K."/>
            <person name="Reenan R."/>
            <person name="Reily A."/>
            <person name="Remington K.A."/>
            <person name="Rieger T.T."/>
            <person name="Ritchie M.G."/>
            <person name="Robin C."/>
            <person name="Rogers Y.H."/>
            <person name="Rohde C."/>
            <person name="Rozas J."/>
            <person name="Rubenfield M.J."/>
            <person name="Ruiz A."/>
            <person name="Russo S."/>
            <person name="Salzberg S.L."/>
            <person name="Sanchez-Gracia A."/>
            <person name="Saranga D.J."/>
            <person name="Sato H."/>
            <person name="Schaeffer S.W."/>
            <person name="Schatz M.C."/>
            <person name="Schlenke T."/>
            <person name="Schwartz R."/>
            <person name="Segarra C."/>
            <person name="Singh R.S."/>
            <person name="Sirot L."/>
            <person name="Sirota M."/>
            <person name="Sisneros N.B."/>
            <person name="Smith C.D."/>
            <person name="Smith T.F."/>
            <person name="Spieth J."/>
            <person name="Stage D.E."/>
            <person name="Stark A."/>
            <person name="Stephan W."/>
            <person name="Strausberg R.L."/>
            <person name="Strempel S."/>
            <person name="Sturgill D."/>
            <person name="Sutton G."/>
            <person name="Sutton G.G."/>
            <person name="Tao W."/>
            <person name="Teichmann S."/>
            <person name="Tobari Y.N."/>
            <person name="Tomimura Y."/>
            <person name="Tsolas J.M."/>
            <person name="Valente V.L."/>
            <person name="Venter E."/>
            <person name="Venter J.C."/>
            <person name="Vicario S."/>
            <person name="Vieira F.G."/>
            <person name="Vilella A.J."/>
            <person name="Villasante A."/>
            <person name="Walenz B."/>
            <person name="Wang J."/>
            <person name="Wasserman M."/>
            <person name="Watts T."/>
            <person name="Wilson D."/>
            <person name="Wilson R.K."/>
            <person name="Wing R.A."/>
            <person name="Wolfner M.F."/>
            <person name="Wong A."/>
            <person name="Wong G.K."/>
            <person name="Wu C.I."/>
            <person name="Wu G."/>
            <person name="Yamamoto D."/>
            <person name="Yang H.P."/>
            <person name="Yang S.P."/>
            <person name="Yorke J.A."/>
            <person name="Yoshida K."/>
            <person name="Zdobnov E."/>
            <person name="Zhang P."/>
            <person name="Zhang Y."/>
            <person name="Zimin A.V."/>
            <person name="Baldwin J."/>
            <person name="Abdouelleil A."/>
            <person name="Abdulkadir J."/>
            <person name="Abebe A."/>
            <person name="Abera B."/>
            <person name="Abreu J."/>
            <person name="Acer S.C."/>
            <person name="Aftuck L."/>
            <person name="Alexander A."/>
            <person name="An P."/>
            <person name="Anderson E."/>
            <person name="Anderson S."/>
            <person name="Arachi H."/>
            <person name="Azer M."/>
            <person name="Bachantsang P."/>
            <person name="Barry A."/>
            <person name="Bayul T."/>
            <person name="Berlin A."/>
            <person name="Bessette D."/>
            <person name="Bloom T."/>
            <person name="Blye J."/>
            <person name="Boguslavskiy L."/>
            <person name="Bonnet C."/>
            <person name="Boukhgalter B."/>
            <person name="Bourzgui I."/>
            <person name="Brown A."/>
            <person name="Cahill P."/>
            <person name="Channer S."/>
            <person name="Cheshatsang Y."/>
            <person name="Chuda L."/>
            <person name="Citroen M."/>
            <person name="Collymore A."/>
            <person name="Cooke P."/>
            <person name="Costello M."/>
            <person name="D'Aco K."/>
            <person name="Daza R."/>
            <person name="De Haan G."/>
            <person name="DeGray S."/>
            <person name="DeMaso C."/>
            <person name="Dhargay N."/>
            <person name="Dooley K."/>
            <person name="Dooley E."/>
            <person name="Doricent M."/>
            <person name="Dorje P."/>
            <person name="Dorjee K."/>
            <person name="Dupes A."/>
            <person name="Elong R."/>
            <person name="Falk J."/>
            <person name="Farina A."/>
            <person name="Faro S."/>
            <person name="Ferguson D."/>
            <person name="Fisher S."/>
            <person name="Foley C.D."/>
            <person name="Franke A."/>
            <person name="Friedrich D."/>
            <person name="Gadbois L."/>
            <person name="Gearin G."/>
            <person name="Gearin C.R."/>
            <person name="Giannoukos G."/>
            <person name="Goode T."/>
            <person name="Graham J."/>
            <person name="Grandbois E."/>
            <person name="Grewal S."/>
            <person name="Gyaltsen K."/>
            <person name="Hafez N."/>
            <person name="Hagos B."/>
            <person name="Hall J."/>
            <person name="Henson C."/>
            <person name="Hollinger A."/>
            <person name="Honan T."/>
            <person name="Huard M.D."/>
            <person name="Hughes L."/>
            <person name="Hurhula B."/>
            <person name="Husby M.E."/>
            <person name="Kamat A."/>
            <person name="Kanga B."/>
            <person name="Kashin S."/>
            <person name="Khazanovich D."/>
            <person name="Kisner P."/>
            <person name="Lance K."/>
            <person name="Lara M."/>
            <person name="Lee W."/>
            <person name="Lennon N."/>
            <person name="Letendre F."/>
            <person name="LeVine R."/>
            <person name="Lipovsky A."/>
            <person name="Liu X."/>
            <person name="Liu J."/>
            <person name="Liu S."/>
            <person name="Lokyitsang T."/>
            <person name="Lokyitsang Y."/>
            <person name="Lubonja R."/>
            <person name="Lui A."/>
            <person name="MacDonald P."/>
            <person name="Magnisalis V."/>
            <person name="Maru K."/>
            <person name="Matthews C."/>
            <person name="McCusker W."/>
            <person name="McDonough S."/>
            <person name="Mehta T."/>
            <person name="Meldrim J."/>
            <person name="Meneus L."/>
            <person name="Mihai O."/>
            <person name="Mihalev A."/>
            <person name="Mihova T."/>
            <person name="Mittelman R."/>
            <person name="Mlenga V."/>
            <person name="Montmayeur A."/>
            <person name="Mulrain L."/>
            <person name="Navidi A."/>
            <person name="Naylor J."/>
            <person name="Negash T."/>
            <person name="Nguyen T."/>
            <person name="Nguyen N."/>
            <person name="Nicol R."/>
            <person name="Norbu C."/>
            <person name="Norbu N."/>
            <person name="Novod N."/>
            <person name="O'Neill B."/>
            <person name="Osman S."/>
            <person name="Markiewicz E."/>
            <person name="Oyono O.L."/>
            <person name="Patti C."/>
            <person name="Phunkhang P."/>
            <person name="Pierre F."/>
            <person name="Priest M."/>
            <person name="Raghuraman S."/>
            <person name="Rege F."/>
            <person name="Reyes R."/>
            <person name="Rise C."/>
            <person name="Rogov P."/>
            <person name="Ross K."/>
            <person name="Ryan E."/>
            <person name="Settipalli S."/>
            <person name="Shea T."/>
            <person name="Sherpa N."/>
            <person name="Shi L."/>
            <person name="Shih D."/>
            <person name="Sparrow T."/>
            <person name="Spaulding J."/>
            <person name="Stalker J."/>
            <person name="Stange-Thomann N."/>
            <person name="Stavropoulos S."/>
            <person name="Stone C."/>
            <person name="Strader C."/>
            <person name="Tesfaye S."/>
            <person name="Thomson T."/>
            <person name="Thoulutsang Y."/>
            <person name="Thoulutsang D."/>
            <person name="Topham K."/>
            <person name="Topping I."/>
            <person name="Tsamla T."/>
            <person name="Vassiliev H."/>
            <person name="Vo A."/>
            <person name="Wangchuk T."/>
            <person name="Wangdi T."/>
            <person name="Weiand M."/>
            <person name="Wilkinson J."/>
            <person name="Wilson A."/>
            <person name="Yadav S."/>
            <person name="Young G."/>
            <person name="Yu Q."/>
            <person name="Zembek L."/>
            <person name="Zhong D."/>
            <person name="Zimmer A."/>
            <person name="Zwirko Z."/>
            <person name="Jaffe D.B."/>
            <person name="Alvarez P."/>
            <person name="Brockman W."/>
            <person name="Butler J."/>
            <person name="Chin C."/>
            <person name="Gnerre S."/>
            <person name="Grabherr M."/>
            <person name="Kleber M."/>
            <person name="Mauceli E."/>
            <person name="MacCallum I."/>
        </authorList>
    </citation>
    <scope>NUCLEOTIDE SEQUENCE [LARGE SCALE GENOMIC DNA]</scope>
    <source>
        <strain evidence="4">Tucson 15010-1051.87</strain>
    </source>
</reference>
<feature type="compositionally biased region" description="Polar residues" evidence="1">
    <location>
        <begin position="131"/>
        <end position="142"/>
    </location>
</feature>
<keyword evidence="2" id="KW-0472">Membrane</keyword>
<feature type="compositionally biased region" description="Basic and acidic residues" evidence="1">
    <location>
        <begin position="145"/>
        <end position="169"/>
    </location>
</feature>
<dbReference type="Proteomes" id="UP000008792">
    <property type="component" value="Unassembled WGS sequence"/>
</dbReference>